<comment type="caution">
    <text evidence="1">The sequence shown here is derived from an EMBL/GenBank/DDBJ whole genome shotgun (WGS) entry which is preliminary data.</text>
</comment>
<evidence type="ECO:0000313" key="1">
    <source>
        <dbReference type="EMBL" id="KAI5658315.1"/>
    </source>
</evidence>
<proteinExistence type="predicted"/>
<keyword evidence="2" id="KW-1185">Reference proteome</keyword>
<protein>
    <submittedName>
        <fullName evidence="1">Uncharacterized protein</fullName>
    </submittedName>
</protein>
<dbReference type="Proteomes" id="UP001060085">
    <property type="component" value="Linkage Group LG06"/>
</dbReference>
<gene>
    <name evidence="1" type="ORF">M9H77_27108</name>
</gene>
<organism evidence="1 2">
    <name type="scientific">Catharanthus roseus</name>
    <name type="common">Madagascar periwinkle</name>
    <name type="synonym">Vinca rosea</name>
    <dbReference type="NCBI Taxonomy" id="4058"/>
    <lineage>
        <taxon>Eukaryota</taxon>
        <taxon>Viridiplantae</taxon>
        <taxon>Streptophyta</taxon>
        <taxon>Embryophyta</taxon>
        <taxon>Tracheophyta</taxon>
        <taxon>Spermatophyta</taxon>
        <taxon>Magnoliopsida</taxon>
        <taxon>eudicotyledons</taxon>
        <taxon>Gunneridae</taxon>
        <taxon>Pentapetalae</taxon>
        <taxon>asterids</taxon>
        <taxon>lamiids</taxon>
        <taxon>Gentianales</taxon>
        <taxon>Apocynaceae</taxon>
        <taxon>Rauvolfioideae</taxon>
        <taxon>Vinceae</taxon>
        <taxon>Catharanthinae</taxon>
        <taxon>Catharanthus</taxon>
    </lineage>
</organism>
<evidence type="ECO:0000313" key="2">
    <source>
        <dbReference type="Proteomes" id="UP001060085"/>
    </source>
</evidence>
<name>A0ACC0ABR7_CATRO</name>
<dbReference type="EMBL" id="CM044706">
    <property type="protein sequence ID" value="KAI5658315.1"/>
    <property type="molecule type" value="Genomic_DNA"/>
</dbReference>
<sequence length="136" mass="15148">MIGSTDRVRNLKWGHRNKFRHSVVNTSLNSEGQCINVTSPGIPTRPSCATLAGEPFLTQPARKYPLPQSMIRSRTEYRLRPNPPTVLRPLSTGSRSRVTLPNMSFGRGLVQGTSHAQCRSSRHVDQKCIPSPFLPN</sequence>
<reference evidence="2" key="1">
    <citation type="journal article" date="2023" name="Nat. Plants">
        <title>Single-cell RNA sequencing provides a high-resolution roadmap for understanding the multicellular compartmentation of specialized metabolism.</title>
        <authorList>
            <person name="Sun S."/>
            <person name="Shen X."/>
            <person name="Li Y."/>
            <person name="Li Y."/>
            <person name="Wang S."/>
            <person name="Li R."/>
            <person name="Zhang H."/>
            <person name="Shen G."/>
            <person name="Guo B."/>
            <person name="Wei J."/>
            <person name="Xu J."/>
            <person name="St-Pierre B."/>
            <person name="Chen S."/>
            <person name="Sun C."/>
        </authorList>
    </citation>
    <scope>NUCLEOTIDE SEQUENCE [LARGE SCALE GENOMIC DNA]</scope>
</reference>
<accession>A0ACC0ABR7</accession>